<dbReference type="AlphaFoldDB" id="A0A2N8KPS8"/>
<keyword evidence="4" id="KW-0413">Isomerase</keyword>
<evidence type="ECO:0000256" key="3">
    <source>
        <dbReference type="RuleBase" id="RU003707"/>
    </source>
</evidence>
<dbReference type="InterPro" id="IPR014748">
    <property type="entry name" value="Enoyl-CoA_hydra_C"/>
</dbReference>
<dbReference type="Gene3D" id="3.90.226.10">
    <property type="entry name" value="2-enoyl-CoA Hydratase, Chain A, domain 1"/>
    <property type="match status" value="1"/>
</dbReference>
<gene>
    <name evidence="4" type="ORF">C1I89_03535</name>
</gene>
<keyword evidence="5" id="KW-1185">Reference proteome</keyword>
<dbReference type="Gene3D" id="1.10.12.10">
    <property type="entry name" value="Lyase 2-enoyl-coa Hydratase, Chain A, domain 2"/>
    <property type="match status" value="1"/>
</dbReference>
<dbReference type="Pfam" id="PF00378">
    <property type="entry name" value="ECH_1"/>
    <property type="match status" value="1"/>
</dbReference>
<dbReference type="RefSeq" id="WP_102771384.1">
    <property type="nucleotide sequence ID" value="NZ_POQS01000001.1"/>
</dbReference>
<protein>
    <submittedName>
        <fullName evidence="4">Enoyl-CoA hydratase/isomerase family protein</fullName>
    </submittedName>
</protein>
<dbReference type="CDD" id="cd06558">
    <property type="entry name" value="crotonase-like"/>
    <property type="match status" value="1"/>
</dbReference>
<sequence length="260" mass="28466">MTLKITRHGATAVLTMDRPDQRNALSTDMREAFSRALPELRDDDGVKAVVLTGAGGHFCAGGDIKAMTEAHAQGLDAFEGRERIRKIHRWYDTLVDLEKPVISAVDGAAFGAGLSLALCADYAIASRRATFCAVFARIGFVPDMLGMYLLPRAVGLARAKELVFTARVCAADEALRLGLVQAVCDGDPLEQALIMAERFHAAPTQALGLAKTIMNRSYESTREDVYAQEAMAQAICRDSAYHREAARRFVEKQPLAYKWD</sequence>
<dbReference type="SUPFAM" id="SSF52096">
    <property type="entry name" value="ClpP/crotonase"/>
    <property type="match status" value="1"/>
</dbReference>
<keyword evidence="2" id="KW-0456">Lyase</keyword>
<dbReference type="EMBL" id="POQS01000001">
    <property type="protein sequence ID" value="PND35451.1"/>
    <property type="molecule type" value="Genomic_DNA"/>
</dbReference>
<proteinExistence type="inferred from homology"/>
<dbReference type="GO" id="GO:0016853">
    <property type="term" value="F:isomerase activity"/>
    <property type="evidence" value="ECO:0007669"/>
    <property type="project" value="UniProtKB-KW"/>
</dbReference>
<evidence type="ECO:0000256" key="1">
    <source>
        <dbReference type="ARBA" id="ARBA00005254"/>
    </source>
</evidence>
<evidence type="ECO:0000313" key="5">
    <source>
        <dbReference type="Proteomes" id="UP000235994"/>
    </source>
</evidence>
<dbReference type="GO" id="GO:0016829">
    <property type="term" value="F:lyase activity"/>
    <property type="evidence" value="ECO:0007669"/>
    <property type="project" value="UniProtKB-KW"/>
</dbReference>
<dbReference type="GO" id="GO:0006635">
    <property type="term" value="P:fatty acid beta-oxidation"/>
    <property type="evidence" value="ECO:0007669"/>
    <property type="project" value="TreeGrafter"/>
</dbReference>
<dbReference type="PANTHER" id="PTHR11941">
    <property type="entry name" value="ENOYL-COA HYDRATASE-RELATED"/>
    <property type="match status" value="1"/>
</dbReference>
<dbReference type="InterPro" id="IPR001753">
    <property type="entry name" value="Enoyl-CoA_hydra/iso"/>
</dbReference>
<name>A0A2N8KPS8_9BURK</name>
<evidence type="ECO:0000256" key="2">
    <source>
        <dbReference type="ARBA" id="ARBA00023239"/>
    </source>
</evidence>
<dbReference type="PROSITE" id="PS00166">
    <property type="entry name" value="ENOYL_COA_HYDRATASE"/>
    <property type="match status" value="1"/>
</dbReference>
<dbReference type="InterPro" id="IPR018376">
    <property type="entry name" value="Enoyl-CoA_hyd/isom_CS"/>
</dbReference>
<dbReference type="InterPro" id="IPR029045">
    <property type="entry name" value="ClpP/crotonase-like_dom_sf"/>
</dbReference>
<evidence type="ECO:0000313" key="4">
    <source>
        <dbReference type="EMBL" id="PND35451.1"/>
    </source>
</evidence>
<accession>A0A2N8KPS8</accession>
<dbReference type="PANTHER" id="PTHR11941:SF133">
    <property type="entry name" value="1,2-EPOXYPHENYLACETYL-COA ISOMERASE"/>
    <property type="match status" value="1"/>
</dbReference>
<reference evidence="4 5" key="1">
    <citation type="submission" date="2018-01" db="EMBL/GenBank/DDBJ databases">
        <title>The draft genome of an aniline degradation strain ANB-1.</title>
        <authorList>
            <person name="Zhang L."/>
            <person name="Jiang J."/>
        </authorList>
    </citation>
    <scope>NUCLEOTIDE SEQUENCE [LARGE SCALE GENOMIC DNA]</scope>
    <source>
        <strain evidence="4 5">ANB-1</strain>
    </source>
</reference>
<organism evidence="4 5">
    <name type="scientific">Achromobacter pulmonis</name>
    <dbReference type="NCBI Taxonomy" id="1389932"/>
    <lineage>
        <taxon>Bacteria</taxon>
        <taxon>Pseudomonadati</taxon>
        <taxon>Pseudomonadota</taxon>
        <taxon>Betaproteobacteria</taxon>
        <taxon>Burkholderiales</taxon>
        <taxon>Alcaligenaceae</taxon>
        <taxon>Achromobacter</taxon>
    </lineage>
</organism>
<dbReference type="Proteomes" id="UP000235994">
    <property type="component" value="Unassembled WGS sequence"/>
</dbReference>
<comment type="caution">
    <text evidence="4">The sequence shown here is derived from an EMBL/GenBank/DDBJ whole genome shotgun (WGS) entry which is preliminary data.</text>
</comment>
<comment type="similarity">
    <text evidence="1 3">Belongs to the enoyl-CoA hydratase/isomerase family.</text>
</comment>